<dbReference type="AlphaFoldDB" id="A0A1Y5IHP5"/>
<protein>
    <submittedName>
        <fullName evidence="2">Nucleotide-diphospho-sugar transferase-domain-containing protein</fullName>
    </submittedName>
</protein>
<accession>A0A1Y5IHP5</accession>
<dbReference type="InterPro" id="IPR053250">
    <property type="entry name" value="Glycosyltransferase_77"/>
</dbReference>
<evidence type="ECO:0000313" key="2">
    <source>
        <dbReference type="EMBL" id="OUS47613.1"/>
    </source>
</evidence>
<dbReference type="GO" id="GO:0052325">
    <property type="term" value="P:cell wall pectin biosynthetic process"/>
    <property type="evidence" value="ECO:0007669"/>
    <property type="project" value="TreeGrafter"/>
</dbReference>
<name>A0A1Y5IHP5_OSTTA</name>
<feature type="domain" description="Nucleotide-diphospho-sugar transferase" evidence="1">
    <location>
        <begin position="17"/>
        <end position="362"/>
    </location>
</feature>
<dbReference type="InterPro" id="IPR005069">
    <property type="entry name" value="Nucl-diP-sugar_transferase"/>
</dbReference>
<gene>
    <name evidence="2" type="ORF">BE221DRAFT_72285</name>
</gene>
<dbReference type="Pfam" id="PF03407">
    <property type="entry name" value="Nucleotid_trans"/>
    <property type="match status" value="1"/>
</dbReference>
<dbReference type="GO" id="GO:0052636">
    <property type="term" value="F:arabinosyltransferase activity"/>
    <property type="evidence" value="ECO:0007669"/>
    <property type="project" value="TreeGrafter"/>
</dbReference>
<dbReference type="EMBL" id="KZ155778">
    <property type="protein sequence ID" value="OUS47613.1"/>
    <property type="molecule type" value="Genomic_DNA"/>
</dbReference>
<sequence>MLGNWLRTCRKAGIDADRVIVAALDSATYDWCVEEVKLYVDFNFHCTKAAQGVLKLNSTARRGGDNTFRDDRHSFHAVTRAKVHCITALLRNGYDVALSDVDVAWQRDPKDYFNTGQLGVTDVAMSADFVFHFETGVRVFYEHEKNGHDGFQAWRKYHKNGQNPWPFHSELNTGMMFWRCTKSAIRFAIDWSEKMDSERALPRHDQAHFNDLFHSPGSRKSAAHEAGLIRAFCKSPVVENEDNPCVKPKDKCPLELSCDYSSYGQGLDELEDDIEGACPYDACERGQADADLNGTLAKDFVAGFRPLYSYGGSSGSVRFALLPTELFGNGMTYFVKGRNASPHAFAVHNTYVYSGYTSKIWRFREAGLWLDDKDAFIDTHKQDEKTLVVRFNVPPELEEASRSSVATPRQGIPEGHMRALAWQADRLRDAFAIAIITNRTLILPQLLCGCHRHFYFMNNCTLGDHDIPFACPMDHVLRLIKFGSGALHEFRVREANYFENRIAAGLSRLPAAPRVVFCDHEKNFAACAARDGRVAGAVTKTAGYLPTKVDIDESKAAAVLTKGASAADVLRAFSAVERAPVVVLDGLGASSAGGADFLSFGAPERDRWFDERVREVFHPWCCAAEKLGGEIPINITALIKA</sequence>
<reference evidence="2" key="1">
    <citation type="submission" date="2017-04" db="EMBL/GenBank/DDBJ databases">
        <title>Population genomics of picophytoplankton unveils novel chromosome hypervariability.</title>
        <authorList>
            <consortium name="DOE Joint Genome Institute"/>
            <person name="Blanc-Mathieu R."/>
            <person name="Krasovec M."/>
            <person name="Hebrard M."/>
            <person name="Yau S."/>
            <person name="Desgranges E."/>
            <person name="Martin J."/>
            <person name="Schackwitz W."/>
            <person name="Kuo A."/>
            <person name="Salin G."/>
            <person name="Donnadieu C."/>
            <person name="Desdevises Y."/>
            <person name="Sanchez-Ferandin S."/>
            <person name="Moreau H."/>
            <person name="Rivals E."/>
            <person name="Grigoriev I.V."/>
            <person name="Grimsley N."/>
            <person name="Eyre-Walker A."/>
            <person name="Piganeau G."/>
        </authorList>
    </citation>
    <scope>NUCLEOTIDE SEQUENCE [LARGE SCALE GENOMIC DNA]</scope>
    <source>
        <strain evidence="2">RCC 1115</strain>
    </source>
</reference>
<organism evidence="2">
    <name type="scientific">Ostreococcus tauri</name>
    <name type="common">Marine green alga</name>
    <dbReference type="NCBI Taxonomy" id="70448"/>
    <lineage>
        <taxon>Eukaryota</taxon>
        <taxon>Viridiplantae</taxon>
        <taxon>Chlorophyta</taxon>
        <taxon>Mamiellophyceae</taxon>
        <taxon>Mamiellales</taxon>
        <taxon>Bathycoccaceae</taxon>
        <taxon>Ostreococcus</taxon>
    </lineage>
</organism>
<evidence type="ECO:0000259" key="1">
    <source>
        <dbReference type="Pfam" id="PF03407"/>
    </source>
</evidence>
<keyword evidence="2" id="KW-0808">Transferase</keyword>
<dbReference type="PANTHER" id="PTHR46936">
    <property type="entry name" value="ARABINOSYLTRANSFERASE XEG113"/>
    <property type="match status" value="1"/>
</dbReference>
<dbReference type="Proteomes" id="UP000195557">
    <property type="component" value="Unassembled WGS sequence"/>
</dbReference>
<dbReference type="GO" id="GO:0005794">
    <property type="term" value="C:Golgi apparatus"/>
    <property type="evidence" value="ECO:0007669"/>
    <property type="project" value="TreeGrafter"/>
</dbReference>
<dbReference type="PANTHER" id="PTHR46936:SF1">
    <property type="entry name" value="ARABINOSYLTRANSFERASE XEG113"/>
    <property type="match status" value="1"/>
</dbReference>
<proteinExistence type="predicted"/>